<dbReference type="Pfam" id="PF05175">
    <property type="entry name" value="MTS"/>
    <property type="match status" value="1"/>
</dbReference>
<gene>
    <name evidence="5" type="ORF">ACFQPS_08395</name>
</gene>
<evidence type="ECO:0000256" key="1">
    <source>
        <dbReference type="ARBA" id="ARBA00022603"/>
    </source>
</evidence>
<dbReference type="Gene3D" id="3.30.70.790">
    <property type="entry name" value="UreE, C-terminal domain"/>
    <property type="match status" value="1"/>
</dbReference>
<sequence>MKVLLASNDAVEISFVRALLADAGIDALVLDDFTAGMEGSIGAIPRRIMVADPDIGAARNLLCAAGIGTAARADGRGLTGAGGTMTDGDMAATLDGWAEEALLGGRVRLLQPHRGYRAAIDPVLLAAAVPARDGEAVLELGAGAGAATLCLAARVPGCRLTALERQPEAAAALRQGVALNGWQDRIAVLEGDLRTPPPGLPLNGFDRVLMNPPFYEAGRHTPSPAPGKAASHGEGEATLADWVRAALRHLKGRGTLTLVHRADRLDAILAALHGRFGGIVVFPLWPRAGQPAKRVLVHAVRDGRGPLRLASGLVLHGAEGRFTPAADDVLLHAAPLEL</sequence>
<evidence type="ECO:0000313" key="6">
    <source>
        <dbReference type="Proteomes" id="UP001596456"/>
    </source>
</evidence>
<dbReference type="InterPro" id="IPR011322">
    <property type="entry name" value="N-reg_PII-like_a/b"/>
</dbReference>
<reference evidence="6" key="1">
    <citation type="journal article" date="2019" name="Int. J. Syst. Evol. Microbiol.">
        <title>The Global Catalogue of Microorganisms (GCM) 10K type strain sequencing project: providing services to taxonomists for standard genome sequencing and annotation.</title>
        <authorList>
            <consortium name="The Broad Institute Genomics Platform"/>
            <consortium name="The Broad Institute Genome Sequencing Center for Infectious Disease"/>
            <person name="Wu L."/>
            <person name="Ma J."/>
        </authorList>
    </citation>
    <scope>NUCLEOTIDE SEQUENCE [LARGE SCALE GENOMIC DNA]</scope>
    <source>
        <strain evidence="6">CGMCC 1.16275</strain>
    </source>
</reference>
<dbReference type="InterPro" id="IPR007848">
    <property type="entry name" value="Small_mtfrase_dom"/>
</dbReference>
<dbReference type="SUPFAM" id="SSF53335">
    <property type="entry name" value="S-adenosyl-L-methionine-dependent methyltransferases"/>
    <property type="match status" value="1"/>
</dbReference>
<dbReference type="Proteomes" id="UP001596456">
    <property type="component" value="Unassembled WGS sequence"/>
</dbReference>
<dbReference type="InterPro" id="IPR029063">
    <property type="entry name" value="SAM-dependent_MTases_sf"/>
</dbReference>
<dbReference type="SUPFAM" id="SSF54913">
    <property type="entry name" value="GlnB-like"/>
    <property type="match status" value="1"/>
</dbReference>
<name>A0ABW2KT22_9PROT</name>
<proteinExistence type="predicted"/>
<dbReference type="PANTHER" id="PTHR47739">
    <property type="entry name" value="TRNA1(VAL) (ADENINE(37)-N6)-METHYLTRANSFERASE"/>
    <property type="match status" value="1"/>
</dbReference>
<feature type="domain" description="Methyltransferase small" evidence="3">
    <location>
        <begin position="124"/>
        <end position="260"/>
    </location>
</feature>
<evidence type="ECO:0000259" key="3">
    <source>
        <dbReference type="Pfam" id="PF05175"/>
    </source>
</evidence>
<keyword evidence="1" id="KW-0489">Methyltransferase</keyword>
<dbReference type="RefSeq" id="WP_377358093.1">
    <property type="nucleotide sequence ID" value="NZ_JBHTCM010000010.1"/>
</dbReference>
<comment type="caution">
    <text evidence="5">The sequence shown here is derived from an EMBL/GenBank/DDBJ whole genome shotgun (WGS) entry which is preliminary data.</text>
</comment>
<keyword evidence="6" id="KW-1185">Reference proteome</keyword>
<dbReference type="PANTHER" id="PTHR47739:SF1">
    <property type="entry name" value="TRNA1(VAL) (ADENINE(37)-N6)-METHYLTRANSFERASE"/>
    <property type="match status" value="1"/>
</dbReference>
<dbReference type="Gene3D" id="3.40.50.150">
    <property type="entry name" value="Vaccinia Virus protein VP39"/>
    <property type="match status" value="1"/>
</dbReference>
<keyword evidence="2" id="KW-0949">S-adenosyl-L-methionine</keyword>
<organism evidence="5 6">
    <name type="scientific">Rhodocista pekingensis</name>
    <dbReference type="NCBI Taxonomy" id="201185"/>
    <lineage>
        <taxon>Bacteria</taxon>
        <taxon>Pseudomonadati</taxon>
        <taxon>Pseudomonadota</taxon>
        <taxon>Alphaproteobacteria</taxon>
        <taxon>Rhodospirillales</taxon>
        <taxon>Azospirillaceae</taxon>
        <taxon>Rhodocista</taxon>
    </lineage>
</organism>
<evidence type="ECO:0000313" key="5">
    <source>
        <dbReference type="EMBL" id="MFC7333179.1"/>
    </source>
</evidence>
<evidence type="ECO:0000256" key="2">
    <source>
        <dbReference type="ARBA" id="ARBA00022691"/>
    </source>
</evidence>
<dbReference type="CDD" id="cd02440">
    <property type="entry name" value="AdoMet_MTases"/>
    <property type="match status" value="1"/>
</dbReference>
<dbReference type="InterPro" id="IPR018551">
    <property type="entry name" value="DUF2007"/>
</dbReference>
<dbReference type="InterPro" id="IPR050210">
    <property type="entry name" value="tRNA_Adenine-N(6)_MTase"/>
</dbReference>
<dbReference type="EMBL" id="JBHTCM010000010">
    <property type="protein sequence ID" value="MFC7333179.1"/>
    <property type="molecule type" value="Genomic_DNA"/>
</dbReference>
<dbReference type="Pfam" id="PF09413">
    <property type="entry name" value="DUF2007"/>
    <property type="match status" value="1"/>
</dbReference>
<accession>A0ABW2KT22</accession>
<feature type="domain" description="DUF2007" evidence="4">
    <location>
        <begin position="1"/>
        <end position="63"/>
    </location>
</feature>
<evidence type="ECO:0000259" key="4">
    <source>
        <dbReference type="Pfam" id="PF09413"/>
    </source>
</evidence>
<protein>
    <submittedName>
        <fullName evidence="5">Signal transducing protein</fullName>
    </submittedName>
</protein>
<keyword evidence="1" id="KW-0808">Transferase</keyword>